<name>A0ABQ9U5H1_SAGOE</name>
<evidence type="ECO:0000256" key="1">
    <source>
        <dbReference type="PROSITE-ProRule" id="PRU00339"/>
    </source>
</evidence>
<feature type="signal peptide" evidence="2">
    <location>
        <begin position="1"/>
        <end position="16"/>
    </location>
</feature>
<feature type="chain" id="PRO_5045909378" evidence="2">
    <location>
        <begin position="17"/>
        <end position="90"/>
    </location>
</feature>
<dbReference type="InterPro" id="IPR011990">
    <property type="entry name" value="TPR-like_helical_dom_sf"/>
</dbReference>
<keyword evidence="1" id="KW-0802">TPR repeat</keyword>
<gene>
    <name evidence="3" type="ORF">P7K49_028843</name>
</gene>
<dbReference type="SUPFAM" id="SSF48452">
    <property type="entry name" value="TPR-like"/>
    <property type="match status" value="1"/>
</dbReference>
<protein>
    <submittedName>
        <fullName evidence="3">Uncharacterized protein</fullName>
    </submittedName>
</protein>
<dbReference type="InterPro" id="IPR019734">
    <property type="entry name" value="TPR_rpt"/>
</dbReference>
<evidence type="ECO:0000313" key="4">
    <source>
        <dbReference type="Proteomes" id="UP001266305"/>
    </source>
</evidence>
<organism evidence="3 4">
    <name type="scientific">Saguinus oedipus</name>
    <name type="common">Cotton-top tamarin</name>
    <name type="synonym">Oedipomidas oedipus</name>
    <dbReference type="NCBI Taxonomy" id="9490"/>
    <lineage>
        <taxon>Eukaryota</taxon>
        <taxon>Metazoa</taxon>
        <taxon>Chordata</taxon>
        <taxon>Craniata</taxon>
        <taxon>Vertebrata</taxon>
        <taxon>Euteleostomi</taxon>
        <taxon>Mammalia</taxon>
        <taxon>Eutheria</taxon>
        <taxon>Euarchontoglires</taxon>
        <taxon>Primates</taxon>
        <taxon>Haplorrhini</taxon>
        <taxon>Platyrrhini</taxon>
        <taxon>Cebidae</taxon>
        <taxon>Callitrichinae</taxon>
        <taxon>Saguinus</taxon>
    </lineage>
</organism>
<dbReference type="PROSITE" id="PS50005">
    <property type="entry name" value="TPR"/>
    <property type="match status" value="1"/>
</dbReference>
<reference evidence="3 4" key="1">
    <citation type="submission" date="2023-05" db="EMBL/GenBank/DDBJ databases">
        <title>B98-5 Cell Line De Novo Hybrid Assembly: An Optical Mapping Approach.</title>
        <authorList>
            <person name="Kananen K."/>
            <person name="Auerbach J.A."/>
            <person name="Kautto E."/>
            <person name="Blachly J.S."/>
        </authorList>
    </citation>
    <scope>NUCLEOTIDE SEQUENCE [LARGE SCALE GENOMIC DNA]</scope>
    <source>
        <strain evidence="3">B95-8</strain>
        <tissue evidence="3">Cell line</tissue>
    </source>
</reference>
<accession>A0ABQ9U5H1</accession>
<proteinExistence type="predicted"/>
<evidence type="ECO:0000313" key="3">
    <source>
        <dbReference type="EMBL" id="KAK2092315.1"/>
    </source>
</evidence>
<sequence length="90" mass="9756">MAEGGVLGVWFSLGCAYLALEDYRGSAKAFQRCVTLEPDATDKANGIVISEETPRKLLVWLTVQVPFNQMDVPICPSNSQIAGLTGRPDQ</sequence>
<dbReference type="EMBL" id="JASSZA010000015">
    <property type="protein sequence ID" value="KAK2092315.1"/>
    <property type="molecule type" value="Genomic_DNA"/>
</dbReference>
<keyword evidence="2" id="KW-0732">Signal</keyword>
<feature type="repeat" description="TPR" evidence="1">
    <location>
        <begin position="7"/>
        <end position="40"/>
    </location>
</feature>
<comment type="caution">
    <text evidence="3">The sequence shown here is derived from an EMBL/GenBank/DDBJ whole genome shotgun (WGS) entry which is preliminary data.</text>
</comment>
<dbReference type="Proteomes" id="UP001266305">
    <property type="component" value="Unassembled WGS sequence"/>
</dbReference>
<keyword evidence="4" id="KW-1185">Reference proteome</keyword>
<evidence type="ECO:0000256" key="2">
    <source>
        <dbReference type="SAM" id="SignalP"/>
    </source>
</evidence>